<feature type="transmembrane region" description="Helical" evidence="9">
    <location>
        <begin position="201"/>
        <end position="219"/>
    </location>
</feature>
<gene>
    <name evidence="11" type="ORF">ACFSYJ_22105</name>
</gene>
<dbReference type="Gene3D" id="1.20.1250.20">
    <property type="entry name" value="MFS general substrate transporter like domains"/>
    <property type="match status" value="1"/>
</dbReference>
<accession>A0ABW5GKE9</accession>
<feature type="domain" description="Major facilitator superfamily (MFS) profile" evidence="10">
    <location>
        <begin position="13"/>
        <end position="461"/>
    </location>
</feature>
<dbReference type="RefSeq" id="WP_345408805.1">
    <property type="nucleotide sequence ID" value="NZ_BAABHG010000031.1"/>
</dbReference>
<dbReference type="Gene3D" id="1.20.1720.10">
    <property type="entry name" value="Multidrug resistance protein D"/>
    <property type="match status" value="1"/>
</dbReference>
<feature type="transmembrane region" description="Helical" evidence="9">
    <location>
        <begin position="269"/>
        <end position="291"/>
    </location>
</feature>
<evidence type="ECO:0000313" key="12">
    <source>
        <dbReference type="Proteomes" id="UP001597419"/>
    </source>
</evidence>
<evidence type="ECO:0000256" key="3">
    <source>
        <dbReference type="ARBA" id="ARBA00022448"/>
    </source>
</evidence>
<keyword evidence="12" id="KW-1185">Reference proteome</keyword>
<feature type="transmembrane region" description="Helical" evidence="9">
    <location>
        <begin position="390"/>
        <end position="417"/>
    </location>
</feature>
<evidence type="ECO:0000256" key="2">
    <source>
        <dbReference type="ARBA" id="ARBA00008537"/>
    </source>
</evidence>
<feature type="transmembrane region" description="Helical" evidence="9">
    <location>
        <begin position="356"/>
        <end position="378"/>
    </location>
</feature>
<dbReference type="SUPFAM" id="SSF103473">
    <property type="entry name" value="MFS general substrate transporter"/>
    <property type="match status" value="1"/>
</dbReference>
<evidence type="ECO:0000313" key="11">
    <source>
        <dbReference type="EMBL" id="MFD2461314.1"/>
    </source>
</evidence>
<organism evidence="11 12">
    <name type="scientific">Amycolatopsis samaneae</name>
    <dbReference type="NCBI Taxonomy" id="664691"/>
    <lineage>
        <taxon>Bacteria</taxon>
        <taxon>Bacillati</taxon>
        <taxon>Actinomycetota</taxon>
        <taxon>Actinomycetes</taxon>
        <taxon>Pseudonocardiales</taxon>
        <taxon>Pseudonocardiaceae</taxon>
        <taxon>Amycolatopsis</taxon>
    </lineage>
</organism>
<dbReference type="Pfam" id="PF07690">
    <property type="entry name" value="MFS_1"/>
    <property type="match status" value="1"/>
</dbReference>
<dbReference type="PROSITE" id="PS50850">
    <property type="entry name" value="MFS"/>
    <property type="match status" value="1"/>
</dbReference>
<evidence type="ECO:0000256" key="6">
    <source>
        <dbReference type="ARBA" id="ARBA00022989"/>
    </source>
</evidence>
<comment type="caution">
    <text evidence="11">The sequence shown here is derived from an EMBL/GenBank/DDBJ whole genome shotgun (WGS) entry which is preliminary data.</text>
</comment>
<evidence type="ECO:0000256" key="7">
    <source>
        <dbReference type="ARBA" id="ARBA00023136"/>
    </source>
</evidence>
<evidence type="ECO:0000256" key="8">
    <source>
        <dbReference type="SAM" id="MobiDB-lite"/>
    </source>
</evidence>
<dbReference type="PANTHER" id="PTHR42718:SF9">
    <property type="entry name" value="MAJOR FACILITATOR SUPERFAMILY MULTIDRUG TRANSPORTER MFSC"/>
    <property type="match status" value="1"/>
</dbReference>
<evidence type="ECO:0000259" key="10">
    <source>
        <dbReference type="PROSITE" id="PS50850"/>
    </source>
</evidence>
<dbReference type="InterPro" id="IPR004638">
    <property type="entry name" value="EmrB-like"/>
</dbReference>
<evidence type="ECO:0000256" key="5">
    <source>
        <dbReference type="ARBA" id="ARBA00022692"/>
    </source>
</evidence>
<dbReference type="NCBIfam" id="TIGR00711">
    <property type="entry name" value="efflux_EmrB"/>
    <property type="match status" value="1"/>
</dbReference>
<feature type="transmembrane region" description="Helical" evidence="9">
    <location>
        <begin position="79"/>
        <end position="98"/>
    </location>
</feature>
<sequence>MSASLPVRRRRLVLGTCCLSLFIASLDNTVLQIALPSLRRELAAPLSGLQWTIDAYTLVLASSFMAAGALADRFGRRRVFMIGLGVFTAGSLLCSLAPTLTTLIVFRMVQAIGGAMLTPVAMSIVTDTFRDPAERARAIGVWAAVVGLAMATGPLLGGLLVDAAGWRSIFWINLPIGLLALTLTWRFVPESRAGTPRRADPAGQLLVFALLAVLTYTIIQAPDRGLWSARTLWLADLAIALLITLIWHERRRDQPLIELRLFRSPPFTGAVVIVLAGFGTLTGFLFLNTLYLQDVRHLDALHAGLWLMPMAVMTFLAGPLSGHLLARHGPRVPLLVAGTGITTSGILFAFDGQAHALSLMLGCAVYGLGFGCVNAPTIHTAVSGMPTSRAAVASSLVSTFRQTGGALGVAVVGSVLATRLTNTGDVHADTYLDAARPTWWIITGSGIAILTIAQLTTRRPHPPTTTAPPATGRSATNQRPLPHNEPTQR</sequence>
<dbReference type="Proteomes" id="UP001597419">
    <property type="component" value="Unassembled WGS sequence"/>
</dbReference>
<feature type="transmembrane region" description="Helical" evidence="9">
    <location>
        <begin position="104"/>
        <end position="126"/>
    </location>
</feature>
<keyword evidence="6 9" id="KW-1133">Transmembrane helix</keyword>
<keyword evidence="5 9" id="KW-0812">Transmembrane</keyword>
<keyword evidence="4" id="KW-1003">Cell membrane</keyword>
<keyword evidence="3" id="KW-0813">Transport</keyword>
<feature type="transmembrane region" description="Helical" evidence="9">
    <location>
        <begin position="231"/>
        <end position="248"/>
    </location>
</feature>
<dbReference type="PANTHER" id="PTHR42718">
    <property type="entry name" value="MAJOR FACILITATOR SUPERFAMILY MULTIDRUG TRANSPORTER MFSC"/>
    <property type="match status" value="1"/>
</dbReference>
<feature type="transmembrane region" description="Helical" evidence="9">
    <location>
        <begin position="437"/>
        <end position="455"/>
    </location>
</feature>
<keyword evidence="7 9" id="KW-0472">Membrane</keyword>
<evidence type="ECO:0000256" key="4">
    <source>
        <dbReference type="ARBA" id="ARBA00022475"/>
    </source>
</evidence>
<dbReference type="InterPro" id="IPR005829">
    <property type="entry name" value="Sugar_transporter_CS"/>
</dbReference>
<feature type="transmembrane region" description="Helical" evidence="9">
    <location>
        <begin position="303"/>
        <end position="325"/>
    </location>
</feature>
<evidence type="ECO:0000256" key="9">
    <source>
        <dbReference type="SAM" id="Phobius"/>
    </source>
</evidence>
<dbReference type="InterPro" id="IPR011701">
    <property type="entry name" value="MFS"/>
</dbReference>
<dbReference type="EMBL" id="JBHUKU010000012">
    <property type="protein sequence ID" value="MFD2461314.1"/>
    <property type="molecule type" value="Genomic_DNA"/>
</dbReference>
<feature type="compositionally biased region" description="Low complexity" evidence="8">
    <location>
        <begin position="467"/>
        <end position="476"/>
    </location>
</feature>
<protein>
    <submittedName>
        <fullName evidence="11">MFS transporter</fullName>
    </submittedName>
</protein>
<feature type="region of interest" description="Disordered" evidence="8">
    <location>
        <begin position="458"/>
        <end position="489"/>
    </location>
</feature>
<evidence type="ECO:0000256" key="1">
    <source>
        <dbReference type="ARBA" id="ARBA00004651"/>
    </source>
</evidence>
<dbReference type="InterPro" id="IPR020846">
    <property type="entry name" value="MFS_dom"/>
</dbReference>
<name>A0ABW5GKE9_9PSEU</name>
<dbReference type="CDD" id="cd17321">
    <property type="entry name" value="MFS_MMR_MDR_like"/>
    <property type="match status" value="1"/>
</dbReference>
<dbReference type="PRINTS" id="PR01036">
    <property type="entry name" value="TCRTETB"/>
</dbReference>
<feature type="transmembrane region" description="Helical" evidence="9">
    <location>
        <begin position="169"/>
        <end position="189"/>
    </location>
</feature>
<reference evidence="12" key="1">
    <citation type="journal article" date="2019" name="Int. J. Syst. Evol. Microbiol.">
        <title>The Global Catalogue of Microorganisms (GCM) 10K type strain sequencing project: providing services to taxonomists for standard genome sequencing and annotation.</title>
        <authorList>
            <consortium name="The Broad Institute Genomics Platform"/>
            <consortium name="The Broad Institute Genome Sequencing Center for Infectious Disease"/>
            <person name="Wu L."/>
            <person name="Ma J."/>
        </authorList>
    </citation>
    <scope>NUCLEOTIDE SEQUENCE [LARGE SCALE GENOMIC DNA]</scope>
    <source>
        <strain evidence="12">CGMCC 4.7643</strain>
    </source>
</reference>
<comment type="subcellular location">
    <subcellularLocation>
        <location evidence="1">Cell membrane</location>
        <topology evidence="1">Multi-pass membrane protein</topology>
    </subcellularLocation>
</comment>
<feature type="transmembrane region" description="Helical" evidence="9">
    <location>
        <begin position="332"/>
        <end position="350"/>
    </location>
</feature>
<dbReference type="InterPro" id="IPR036259">
    <property type="entry name" value="MFS_trans_sf"/>
</dbReference>
<feature type="transmembrane region" description="Helical" evidence="9">
    <location>
        <begin position="138"/>
        <end position="157"/>
    </location>
</feature>
<comment type="similarity">
    <text evidence="2">Belongs to the major facilitator superfamily. EmrB family.</text>
</comment>
<dbReference type="PROSITE" id="PS00216">
    <property type="entry name" value="SUGAR_TRANSPORT_1"/>
    <property type="match status" value="1"/>
</dbReference>
<proteinExistence type="inferred from homology"/>
<feature type="transmembrane region" description="Helical" evidence="9">
    <location>
        <begin position="48"/>
        <end position="67"/>
    </location>
</feature>